<comment type="catalytic activity">
    <reaction evidence="6">
        <text>Exonucleolytic cleavage in either 5'- to 3'- or 3'- to 5'-direction to yield nucleoside 5'-phosphates.</text>
        <dbReference type="EC" id="3.1.11.6"/>
    </reaction>
</comment>
<dbReference type="Pfam" id="PF02609">
    <property type="entry name" value="Exonuc_VII_S"/>
    <property type="match status" value="1"/>
</dbReference>
<sequence length="96" mass="10173">MDQTGTPPRKAAKSPDPAASAPAAPPKFEDALAELERLVQGMEGGQLPLEESLEAYRRGMELLKHCQGQLADAEQRIQVLEAGALRDLAPPTGTPA</sequence>
<dbReference type="KEGG" id="otr:OTERR_07950"/>
<evidence type="ECO:0000256" key="4">
    <source>
        <dbReference type="ARBA" id="ARBA00022801"/>
    </source>
</evidence>
<evidence type="ECO:0000256" key="5">
    <source>
        <dbReference type="ARBA" id="ARBA00022839"/>
    </source>
</evidence>
<dbReference type="SUPFAM" id="SSF116842">
    <property type="entry name" value="XseB-like"/>
    <property type="match status" value="1"/>
</dbReference>
<dbReference type="PANTHER" id="PTHR34137">
    <property type="entry name" value="EXODEOXYRIBONUCLEASE 7 SMALL SUBUNIT"/>
    <property type="match status" value="1"/>
</dbReference>
<comment type="subunit">
    <text evidence="6">Heterooligomer composed of large and small subunits.</text>
</comment>
<proteinExistence type="inferred from homology"/>
<reference evidence="8 9" key="1">
    <citation type="submission" date="2017-07" db="EMBL/GenBank/DDBJ databases">
        <title>Complete genome sequence of Oryzomicrobium terrae TPP412.</title>
        <authorList>
            <person name="Chiu L.-W."/>
            <person name="Lo K.-J."/>
            <person name="Tsai Y.-M."/>
            <person name="Lin S.-S."/>
            <person name="Kuo C.-H."/>
            <person name="Liu C.-T."/>
        </authorList>
    </citation>
    <scope>NUCLEOTIDE SEQUENCE [LARGE SCALE GENOMIC DNA]</scope>
    <source>
        <strain evidence="8 9">TPP412</strain>
    </source>
</reference>
<comment type="subcellular location">
    <subcellularLocation>
        <location evidence="6">Cytoplasm</location>
    </subcellularLocation>
</comment>
<organism evidence="8 9">
    <name type="scientific">Oryzomicrobium terrae</name>
    <dbReference type="NCBI Taxonomy" id="1735038"/>
    <lineage>
        <taxon>Bacteria</taxon>
        <taxon>Pseudomonadati</taxon>
        <taxon>Pseudomonadota</taxon>
        <taxon>Betaproteobacteria</taxon>
        <taxon>Rhodocyclales</taxon>
        <taxon>Rhodocyclaceae</taxon>
        <taxon>Oryzomicrobium</taxon>
    </lineage>
</organism>
<accession>A0A5C1E5R9</accession>
<dbReference type="PANTHER" id="PTHR34137:SF1">
    <property type="entry name" value="EXODEOXYRIBONUCLEASE 7 SMALL SUBUNIT"/>
    <property type="match status" value="1"/>
</dbReference>
<dbReference type="EC" id="3.1.11.6" evidence="6"/>
<keyword evidence="9" id="KW-1185">Reference proteome</keyword>
<comment type="function">
    <text evidence="6">Bidirectionally degrades single-stranded DNA into large acid-insoluble oligonucleotides, which are then degraded further into small acid-soluble oligonucleotides.</text>
</comment>
<dbReference type="HAMAP" id="MF_00337">
    <property type="entry name" value="Exonuc_7_S"/>
    <property type="match status" value="1"/>
</dbReference>
<dbReference type="Gene3D" id="1.10.287.1040">
    <property type="entry name" value="Exonuclease VII, small subunit"/>
    <property type="match status" value="1"/>
</dbReference>
<dbReference type="EMBL" id="CP022579">
    <property type="protein sequence ID" value="QEL64271.1"/>
    <property type="molecule type" value="Genomic_DNA"/>
</dbReference>
<dbReference type="RefSeq" id="WP_149424939.1">
    <property type="nucleotide sequence ID" value="NZ_CP022579.1"/>
</dbReference>
<dbReference type="GO" id="GO:0005829">
    <property type="term" value="C:cytosol"/>
    <property type="evidence" value="ECO:0007669"/>
    <property type="project" value="TreeGrafter"/>
</dbReference>
<keyword evidence="3 6" id="KW-0540">Nuclease</keyword>
<dbReference type="GO" id="GO:0008855">
    <property type="term" value="F:exodeoxyribonuclease VII activity"/>
    <property type="evidence" value="ECO:0007669"/>
    <property type="project" value="UniProtKB-UniRule"/>
</dbReference>
<dbReference type="Proteomes" id="UP000323671">
    <property type="component" value="Chromosome"/>
</dbReference>
<keyword evidence="4 6" id="KW-0378">Hydrolase</keyword>
<protein>
    <recommendedName>
        <fullName evidence="6">Exodeoxyribonuclease 7 small subunit</fullName>
        <ecNumber evidence="6">3.1.11.6</ecNumber>
    </recommendedName>
    <alternativeName>
        <fullName evidence="6">Exodeoxyribonuclease VII small subunit</fullName>
        <shortName evidence="6">Exonuclease VII small subunit</shortName>
    </alternativeName>
</protein>
<comment type="similarity">
    <text evidence="1 6">Belongs to the XseB family.</text>
</comment>
<evidence type="ECO:0000256" key="6">
    <source>
        <dbReference type="HAMAP-Rule" id="MF_00337"/>
    </source>
</evidence>
<dbReference type="NCBIfam" id="NF002141">
    <property type="entry name" value="PRK00977.1-5"/>
    <property type="match status" value="1"/>
</dbReference>
<evidence type="ECO:0000256" key="2">
    <source>
        <dbReference type="ARBA" id="ARBA00022490"/>
    </source>
</evidence>
<keyword evidence="2 6" id="KW-0963">Cytoplasm</keyword>
<name>A0A5C1E5R9_9RHOO</name>
<evidence type="ECO:0000256" key="7">
    <source>
        <dbReference type="SAM" id="MobiDB-lite"/>
    </source>
</evidence>
<evidence type="ECO:0000256" key="1">
    <source>
        <dbReference type="ARBA" id="ARBA00009998"/>
    </source>
</evidence>
<dbReference type="GO" id="GO:0009318">
    <property type="term" value="C:exodeoxyribonuclease VII complex"/>
    <property type="evidence" value="ECO:0007669"/>
    <property type="project" value="UniProtKB-UniRule"/>
</dbReference>
<dbReference type="AlphaFoldDB" id="A0A5C1E5R9"/>
<dbReference type="NCBIfam" id="TIGR01280">
    <property type="entry name" value="xseB"/>
    <property type="match status" value="1"/>
</dbReference>
<evidence type="ECO:0000256" key="3">
    <source>
        <dbReference type="ARBA" id="ARBA00022722"/>
    </source>
</evidence>
<dbReference type="GO" id="GO:0006308">
    <property type="term" value="P:DNA catabolic process"/>
    <property type="evidence" value="ECO:0007669"/>
    <property type="project" value="UniProtKB-UniRule"/>
</dbReference>
<dbReference type="NCBIfam" id="NF002140">
    <property type="entry name" value="PRK00977.1-4"/>
    <property type="match status" value="1"/>
</dbReference>
<evidence type="ECO:0000313" key="9">
    <source>
        <dbReference type="Proteomes" id="UP000323671"/>
    </source>
</evidence>
<dbReference type="InterPro" id="IPR003761">
    <property type="entry name" value="Exonuc_VII_S"/>
</dbReference>
<gene>
    <name evidence="6 8" type="primary">xseB</name>
    <name evidence="8" type="ORF">OTERR_07950</name>
</gene>
<feature type="region of interest" description="Disordered" evidence="7">
    <location>
        <begin position="1"/>
        <end position="27"/>
    </location>
</feature>
<keyword evidence="5 6" id="KW-0269">Exonuclease</keyword>
<evidence type="ECO:0000313" key="8">
    <source>
        <dbReference type="EMBL" id="QEL64271.1"/>
    </source>
</evidence>
<dbReference type="InterPro" id="IPR037004">
    <property type="entry name" value="Exonuc_VII_ssu_sf"/>
</dbReference>